<reference evidence="1" key="1">
    <citation type="submission" date="2022-10" db="EMBL/GenBank/DDBJ databases">
        <title>Culturing micro-colonial fungi from biological soil crusts in the Mojave desert and describing Neophaeococcomyces mojavensis, and introducing the new genera and species Taxawa tesnikishii.</title>
        <authorList>
            <person name="Kurbessoian T."/>
            <person name="Stajich J.E."/>
        </authorList>
    </citation>
    <scope>NUCLEOTIDE SEQUENCE</scope>
    <source>
        <strain evidence="1">JES_112</strain>
    </source>
</reference>
<comment type="caution">
    <text evidence="1">The sequence shown here is derived from an EMBL/GenBank/DDBJ whole genome shotgun (WGS) entry which is preliminary data.</text>
</comment>
<proteinExistence type="predicted"/>
<keyword evidence="2" id="KW-1185">Reference proteome</keyword>
<protein>
    <submittedName>
        <fullName evidence="1">Uncharacterized protein</fullName>
    </submittedName>
</protein>
<evidence type="ECO:0000313" key="2">
    <source>
        <dbReference type="Proteomes" id="UP001172386"/>
    </source>
</evidence>
<evidence type="ECO:0000313" key="1">
    <source>
        <dbReference type="EMBL" id="KAJ9663215.1"/>
    </source>
</evidence>
<organism evidence="1 2">
    <name type="scientific">Neophaeococcomyces mojaviensis</name>
    <dbReference type="NCBI Taxonomy" id="3383035"/>
    <lineage>
        <taxon>Eukaryota</taxon>
        <taxon>Fungi</taxon>
        <taxon>Dikarya</taxon>
        <taxon>Ascomycota</taxon>
        <taxon>Pezizomycotina</taxon>
        <taxon>Eurotiomycetes</taxon>
        <taxon>Chaetothyriomycetidae</taxon>
        <taxon>Chaetothyriales</taxon>
        <taxon>Chaetothyriales incertae sedis</taxon>
        <taxon>Neophaeococcomyces</taxon>
    </lineage>
</organism>
<sequence length="671" mass="75528">MKTGKERRQRACHASAPKSDVMHRYHVQHAYVGPTGFRQTFGNVPARKHTKITPSDPRQTSPEDSTVRLHYTSNQQSGDEQQIVDSSGGLCAPGSLSNGNDDTTDLQSDCEPQQEPASSPEVTQSRLILNNKGENLYIGEIASLSFLQFLRRTLRYQMGASTFTEAKSRNLMLEVENVDHSLSTTPELDSADIDAITDCFRDATSGILNLFTLDELESHANDYATVNNDYHPERLLAIAIGLQCRDKPWDLSHATRCFSEAQRQAFDDMLCNPSISMVKTFLLMSFYMLGACRRNAAFMYLGVAAKAACALGLHSNDYYQNLHIDQRHLRENVWKSLFVLDTIVSAVLGRPSSLPEQTPRDFRAASSDPDHERLALDASYEACIHLRSLIQQSPSNNATRIMHIESFLGRLRSWSQGLHSDLRQFMSDAANRRTLIGNTHVACIYYFTVMLATRPFLISHLISRMQEPRNIVIMPSEADREKISRLAETCLDAAVDLSQLCYTVLQQGGFLGNMRLIKAFIFAAGLLIGFHLFAKDNIDAEVQAAFDHAQAVLRHLSYQSPQAKHYHEILQDFAEAIIRHQQRKLKRKRRATSQYLDHIFDPALIRSTISTDNAQRQYLSPIPSVSHTSVTGSSGRNTSFEATDTFPDFDFDAMMEMYDPGNLPLIWDDFG</sequence>
<name>A0ACC3AJ11_9EURO</name>
<gene>
    <name evidence="1" type="ORF">H2198_000976</name>
</gene>
<dbReference type="Proteomes" id="UP001172386">
    <property type="component" value="Unassembled WGS sequence"/>
</dbReference>
<accession>A0ACC3AJ11</accession>
<dbReference type="EMBL" id="JAPDRQ010000010">
    <property type="protein sequence ID" value="KAJ9663215.1"/>
    <property type="molecule type" value="Genomic_DNA"/>
</dbReference>